<name>A0ABS2NBF9_9BACI</name>
<proteinExistence type="predicted"/>
<feature type="region of interest" description="Disordered" evidence="1">
    <location>
        <begin position="58"/>
        <end position="97"/>
    </location>
</feature>
<protein>
    <recommendedName>
        <fullName evidence="4">YwdI family protein</fullName>
    </recommendedName>
</protein>
<dbReference type="EMBL" id="JAFBDZ010000002">
    <property type="protein sequence ID" value="MBM7585196.1"/>
    <property type="molecule type" value="Genomic_DNA"/>
</dbReference>
<reference evidence="2 3" key="1">
    <citation type="submission" date="2021-01" db="EMBL/GenBank/DDBJ databases">
        <title>Genomic Encyclopedia of Type Strains, Phase IV (KMG-IV): sequencing the most valuable type-strain genomes for metagenomic binning, comparative biology and taxonomic classification.</title>
        <authorList>
            <person name="Goeker M."/>
        </authorList>
    </citation>
    <scope>NUCLEOTIDE SEQUENCE [LARGE SCALE GENOMIC DNA]</scope>
    <source>
        <strain evidence="2 3">DSM 24834</strain>
    </source>
</reference>
<dbReference type="InterPro" id="IPR035218">
    <property type="entry name" value="DUF5327"/>
</dbReference>
<evidence type="ECO:0000313" key="3">
    <source>
        <dbReference type="Proteomes" id="UP001646157"/>
    </source>
</evidence>
<sequence>MNISHQSIIKKIEQELMKAKTVNQSDKMKEHIYSIKALCEVLLESDSTHQSTNVLLSNDQQQPSYIPPSQPAQPIRIQEEKKLKTDDGANGDSLFDF</sequence>
<dbReference type="Proteomes" id="UP001646157">
    <property type="component" value="Unassembled WGS sequence"/>
</dbReference>
<gene>
    <name evidence="2" type="ORF">JOC86_001738</name>
</gene>
<dbReference type="RefSeq" id="WP_205170620.1">
    <property type="nucleotide sequence ID" value="NZ_JAFBDZ010000002.1"/>
</dbReference>
<comment type="caution">
    <text evidence="2">The sequence shown here is derived from an EMBL/GenBank/DDBJ whole genome shotgun (WGS) entry which is preliminary data.</text>
</comment>
<feature type="compositionally biased region" description="Basic and acidic residues" evidence="1">
    <location>
        <begin position="77"/>
        <end position="87"/>
    </location>
</feature>
<dbReference type="Pfam" id="PF17261">
    <property type="entry name" value="DUF5327"/>
    <property type="match status" value="1"/>
</dbReference>
<keyword evidence="3" id="KW-1185">Reference proteome</keyword>
<organism evidence="2 3">
    <name type="scientific">Rossellomorea pakistanensis</name>
    <dbReference type="NCBI Taxonomy" id="992288"/>
    <lineage>
        <taxon>Bacteria</taxon>
        <taxon>Bacillati</taxon>
        <taxon>Bacillota</taxon>
        <taxon>Bacilli</taxon>
        <taxon>Bacillales</taxon>
        <taxon>Bacillaceae</taxon>
        <taxon>Rossellomorea</taxon>
    </lineage>
</organism>
<evidence type="ECO:0008006" key="4">
    <source>
        <dbReference type="Google" id="ProtNLM"/>
    </source>
</evidence>
<evidence type="ECO:0000313" key="2">
    <source>
        <dbReference type="EMBL" id="MBM7585196.1"/>
    </source>
</evidence>
<evidence type="ECO:0000256" key="1">
    <source>
        <dbReference type="SAM" id="MobiDB-lite"/>
    </source>
</evidence>
<accession>A0ABS2NBF9</accession>